<dbReference type="Proteomes" id="UP000274131">
    <property type="component" value="Unassembled WGS sequence"/>
</dbReference>
<evidence type="ECO:0000313" key="2">
    <source>
        <dbReference type="Proteomes" id="UP000274131"/>
    </source>
</evidence>
<evidence type="ECO:0000313" key="1">
    <source>
        <dbReference type="EMBL" id="VDD93694.1"/>
    </source>
</evidence>
<name>A0A0N4VEA1_ENTVE</name>
<dbReference type="AlphaFoldDB" id="A0A0N4VEA1"/>
<sequence>MLQFLDMCLSVEAGNCSWSRLGHYWQKTIIFVPYLLRHKSKPIIFINIMQKNCMKKTLSLQTRQMIAVTPKKTIPHDTQFMSVFGYLQIKCSNDNVGYCKGLSDHKVLESCEEQLRYATNEEWFRHKLLRLKLDASKKLLGFSQTKRSRECSSIRSILSDIYAIHQKYCYQVVSPSTVKSCNDGHTSTTNVIMVERLPQLRAISLLFFCCYTEAIRCEILVHGK</sequence>
<protein>
    <submittedName>
        <fullName evidence="3">Tick transposon</fullName>
    </submittedName>
</protein>
<organism evidence="3">
    <name type="scientific">Enterobius vermicularis</name>
    <name type="common">Human pinworm</name>
    <dbReference type="NCBI Taxonomy" id="51028"/>
    <lineage>
        <taxon>Eukaryota</taxon>
        <taxon>Metazoa</taxon>
        <taxon>Ecdysozoa</taxon>
        <taxon>Nematoda</taxon>
        <taxon>Chromadorea</taxon>
        <taxon>Rhabditida</taxon>
        <taxon>Spirurina</taxon>
        <taxon>Oxyuridomorpha</taxon>
        <taxon>Oxyuroidea</taxon>
        <taxon>Oxyuridae</taxon>
        <taxon>Enterobius</taxon>
    </lineage>
</organism>
<proteinExistence type="predicted"/>
<evidence type="ECO:0000313" key="3">
    <source>
        <dbReference type="WBParaSite" id="EVEC_0000900401-mRNA-1"/>
    </source>
</evidence>
<dbReference type="OrthoDB" id="5791138at2759"/>
<dbReference type="WBParaSite" id="EVEC_0000900401-mRNA-1">
    <property type="protein sequence ID" value="EVEC_0000900401-mRNA-1"/>
    <property type="gene ID" value="EVEC_0000900401"/>
</dbReference>
<dbReference type="EMBL" id="UXUI01009429">
    <property type="protein sequence ID" value="VDD93694.1"/>
    <property type="molecule type" value="Genomic_DNA"/>
</dbReference>
<reference evidence="3" key="1">
    <citation type="submission" date="2017-02" db="UniProtKB">
        <authorList>
            <consortium name="WormBaseParasite"/>
        </authorList>
    </citation>
    <scope>IDENTIFICATION</scope>
</reference>
<gene>
    <name evidence="1" type="ORF">EVEC_LOCUS8445</name>
</gene>
<reference evidence="1 2" key="2">
    <citation type="submission" date="2018-10" db="EMBL/GenBank/DDBJ databases">
        <authorList>
            <consortium name="Pathogen Informatics"/>
        </authorList>
    </citation>
    <scope>NUCLEOTIDE SEQUENCE [LARGE SCALE GENOMIC DNA]</scope>
</reference>
<keyword evidence="2" id="KW-1185">Reference proteome</keyword>
<accession>A0A0N4VEA1</accession>